<dbReference type="Proteomes" id="UP000494329">
    <property type="component" value="Unassembled WGS sequence"/>
</dbReference>
<keyword evidence="2" id="KW-1185">Reference proteome</keyword>
<reference evidence="1 2" key="1">
    <citation type="submission" date="2020-04" db="EMBL/GenBank/DDBJ databases">
        <authorList>
            <person name="De Canck E."/>
        </authorList>
    </citation>
    <scope>NUCLEOTIDE SEQUENCE [LARGE SCALE GENOMIC DNA]</scope>
    <source>
        <strain evidence="1 2">LMG 29739</strain>
    </source>
</reference>
<sequence>MNGGAYEANMEGNWKFQLRVIVSAQLGSMLRGDPSCAAHVALHDVLRRHRASALCQYDVFAEYVDEAERLGPEQYPLYEWTRDSIGNPEKKPKYLETFVVYVEDEAVYEGRIADPLEAELAELVDHDEIRSISRVDTNPANYAGKR</sequence>
<proteinExistence type="predicted"/>
<dbReference type="AlphaFoldDB" id="A0A6J5CXJ0"/>
<accession>A0A6J5CXJ0</accession>
<dbReference type="RefSeq" id="WP_246270032.1">
    <property type="nucleotide sequence ID" value="NZ_CADIKF010000001.1"/>
</dbReference>
<protein>
    <submittedName>
        <fullName evidence="1">Uncharacterized protein</fullName>
    </submittedName>
</protein>
<name>A0A6J5CXJ0_9BURK</name>
<dbReference type="EMBL" id="CADIKF010000001">
    <property type="protein sequence ID" value="CAB3746283.1"/>
    <property type="molecule type" value="Genomic_DNA"/>
</dbReference>
<evidence type="ECO:0000313" key="1">
    <source>
        <dbReference type="EMBL" id="CAB3746283.1"/>
    </source>
</evidence>
<organism evidence="1 2">
    <name type="scientific">Paraburkholderia solisilvae</name>
    <dbReference type="NCBI Taxonomy" id="624376"/>
    <lineage>
        <taxon>Bacteria</taxon>
        <taxon>Pseudomonadati</taxon>
        <taxon>Pseudomonadota</taxon>
        <taxon>Betaproteobacteria</taxon>
        <taxon>Burkholderiales</taxon>
        <taxon>Burkholderiaceae</taxon>
        <taxon>Paraburkholderia</taxon>
    </lineage>
</organism>
<evidence type="ECO:0000313" key="2">
    <source>
        <dbReference type="Proteomes" id="UP000494329"/>
    </source>
</evidence>
<gene>
    <name evidence="1" type="ORF">LMG29739_00146</name>
</gene>